<dbReference type="PROSITE" id="PS50943">
    <property type="entry name" value="HTH_CROC1"/>
    <property type="match status" value="1"/>
</dbReference>
<keyword evidence="3" id="KW-0472">Membrane</keyword>
<protein>
    <recommendedName>
        <fullName evidence="4">HTH cro/C1-type domain-containing protein</fullName>
    </recommendedName>
</protein>
<comment type="caution">
    <text evidence="5">The sequence shown here is derived from an EMBL/GenBank/DDBJ whole genome shotgun (WGS) entry which is preliminary data.</text>
</comment>
<feature type="region of interest" description="Disordered" evidence="2">
    <location>
        <begin position="65"/>
        <end position="90"/>
    </location>
</feature>
<dbReference type="PANTHER" id="PTHR46558">
    <property type="entry name" value="TRACRIPTIONAL REGULATORY PROTEIN-RELATED-RELATED"/>
    <property type="match status" value="1"/>
</dbReference>
<accession>A0A916Q8Z0</accession>
<feature type="compositionally biased region" description="Basic and acidic residues" evidence="2">
    <location>
        <begin position="72"/>
        <end position="90"/>
    </location>
</feature>
<dbReference type="GO" id="GO:0003677">
    <property type="term" value="F:DNA binding"/>
    <property type="evidence" value="ECO:0007669"/>
    <property type="project" value="UniProtKB-KW"/>
</dbReference>
<dbReference type="RefSeq" id="WP_201309932.1">
    <property type="nucleotide sequence ID" value="NZ_BLYI01000009.1"/>
</dbReference>
<dbReference type="Proteomes" id="UP000613208">
    <property type="component" value="Unassembled WGS sequence"/>
</dbReference>
<keyword evidence="6" id="KW-1185">Reference proteome</keyword>
<dbReference type="Pfam" id="PF01381">
    <property type="entry name" value="HTH_3"/>
    <property type="match status" value="1"/>
</dbReference>
<evidence type="ECO:0000313" key="6">
    <source>
        <dbReference type="Proteomes" id="UP000613208"/>
    </source>
</evidence>
<evidence type="ECO:0000256" key="1">
    <source>
        <dbReference type="ARBA" id="ARBA00023125"/>
    </source>
</evidence>
<keyword evidence="3" id="KW-1133">Transmembrane helix</keyword>
<feature type="domain" description="HTH cro/C1-type" evidence="4">
    <location>
        <begin position="11"/>
        <end position="61"/>
    </location>
</feature>
<dbReference type="CDD" id="cd00093">
    <property type="entry name" value="HTH_XRE"/>
    <property type="match status" value="1"/>
</dbReference>
<dbReference type="SMART" id="SM00530">
    <property type="entry name" value="HTH_XRE"/>
    <property type="match status" value="1"/>
</dbReference>
<sequence length="184" mass="20877">MNLSEKIMKHRKKKGWSQEELAEQLNISRQSVSKWESGASVPDLDKILRLSEIFKVSTDYLLKDETEEEEKKEEPEPRGGKTKPAEKEREISGEEAADYIKITVQAAWKIAAGAAVCILSPVFLILFAGMAENHAISVAEDTAGGNRNRSASFYDHWRCGYFHHGRNEAGEIRVYRKRIDCYEG</sequence>
<keyword evidence="1" id="KW-0238">DNA-binding</keyword>
<dbReference type="SUPFAM" id="SSF47413">
    <property type="entry name" value="lambda repressor-like DNA-binding domains"/>
    <property type="match status" value="1"/>
</dbReference>
<evidence type="ECO:0000259" key="4">
    <source>
        <dbReference type="PROSITE" id="PS50943"/>
    </source>
</evidence>
<reference evidence="5" key="1">
    <citation type="submission" date="2020-06" db="EMBL/GenBank/DDBJ databases">
        <title>Characterization of fructooligosaccharide metabolism and fructooligosaccharide-degrading enzymes in human commensal butyrate producers.</title>
        <authorList>
            <person name="Tanno H."/>
            <person name="Fujii T."/>
            <person name="Hirano K."/>
            <person name="Maeno S."/>
            <person name="Tonozuka T."/>
            <person name="Sakamoto M."/>
            <person name="Ohkuma M."/>
            <person name="Tochio T."/>
            <person name="Endo A."/>
        </authorList>
    </citation>
    <scope>NUCLEOTIDE SEQUENCE</scope>
    <source>
        <strain evidence="5">JCM 17466</strain>
    </source>
</reference>
<evidence type="ECO:0000256" key="2">
    <source>
        <dbReference type="SAM" id="MobiDB-lite"/>
    </source>
</evidence>
<organism evidence="5 6">
    <name type="scientific">Anaerostipes butyraticus</name>
    <dbReference type="NCBI Taxonomy" id="645466"/>
    <lineage>
        <taxon>Bacteria</taxon>
        <taxon>Bacillati</taxon>
        <taxon>Bacillota</taxon>
        <taxon>Clostridia</taxon>
        <taxon>Lachnospirales</taxon>
        <taxon>Lachnospiraceae</taxon>
        <taxon>Anaerostipes</taxon>
    </lineage>
</organism>
<keyword evidence="3" id="KW-0812">Transmembrane</keyword>
<dbReference type="AlphaFoldDB" id="A0A916Q8Z0"/>
<evidence type="ECO:0000256" key="3">
    <source>
        <dbReference type="SAM" id="Phobius"/>
    </source>
</evidence>
<feature type="transmembrane region" description="Helical" evidence="3">
    <location>
        <begin position="110"/>
        <end position="131"/>
    </location>
</feature>
<dbReference type="PANTHER" id="PTHR46558:SF13">
    <property type="entry name" value="HTH-TYPE TRANSCRIPTIONAL REGULATOR IMMR"/>
    <property type="match status" value="1"/>
</dbReference>
<evidence type="ECO:0000313" key="5">
    <source>
        <dbReference type="EMBL" id="GFO84198.1"/>
    </source>
</evidence>
<gene>
    <name evidence="5" type="ORF">ANBU17_05450</name>
</gene>
<proteinExistence type="predicted"/>
<dbReference type="InterPro" id="IPR010982">
    <property type="entry name" value="Lambda_DNA-bd_dom_sf"/>
</dbReference>
<dbReference type="Gene3D" id="1.10.260.40">
    <property type="entry name" value="lambda repressor-like DNA-binding domains"/>
    <property type="match status" value="1"/>
</dbReference>
<dbReference type="InterPro" id="IPR001387">
    <property type="entry name" value="Cro/C1-type_HTH"/>
</dbReference>
<dbReference type="EMBL" id="BLYI01000009">
    <property type="protein sequence ID" value="GFO84198.1"/>
    <property type="molecule type" value="Genomic_DNA"/>
</dbReference>
<name>A0A916Q8Z0_9FIRM</name>